<dbReference type="AlphaFoldDB" id="A0A397VDP6"/>
<dbReference type="EMBL" id="QKWP01000496">
    <property type="protein sequence ID" value="RIB19089.1"/>
    <property type="molecule type" value="Genomic_DNA"/>
</dbReference>
<gene>
    <name evidence="5" type="ORF">C2G38_2182795</name>
</gene>
<keyword evidence="2 3" id="KW-0040">ANK repeat</keyword>
<keyword evidence="4" id="KW-1133">Transmembrane helix</keyword>
<name>A0A397VDP6_9GLOM</name>
<dbReference type="Proteomes" id="UP000266673">
    <property type="component" value="Unassembled WGS sequence"/>
</dbReference>
<evidence type="ECO:0000313" key="6">
    <source>
        <dbReference type="Proteomes" id="UP000266673"/>
    </source>
</evidence>
<protein>
    <submittedName>
        <fullName evidence="5">Ankyrin repeat-containing domain protein</fullName>
    </submittedName>
</protein>
<accession>A0A397VDP6</accession>
<feature type="repeat" description="ANK" evidence="3">
    <location>
        <begin position="39"/>
        <end position="71"/>
    </location>
</feature>
<dbReference type="SMART" id="SM00248">
    <property type="entry name" value="ANK"/>
    <property type="match status" value="2"/>
</dbReference>
<proteinExistence type="predicted"/>
<sequence>MLTVQTRKALYFACAGEHNDCVKLLIEHGANVNMEADIAGNRPLHLAVISNKMDCVIALLETGAKINMNDTFHRTPLSVARSRLNILMKNIESANVDVEEIVKDNEHIPENQKTFVQVLGFTGNIILLAMTICIYFDSKL</sequence>
<evidence type="ECO:0000256" key="4">
    <source>
        <dbReference type="SAM" id="Phobius"/>
    </source>
</evidence>
<keyword evidence="6" id="KW-1185">Reference proteome</keyword>
<evidence type="ECO:0000313" key="5">
    <source>
        <dbReference type="EMBL" id="RIB19089.1"/>
    </source>
</evidence>
<dbReference type="SUPFAM" id="SSF48403">
    <property type="entry name" value="Ankyrin repeat"/>
    <property type="match status" value="1"/>
</dbReference>
<dbReference type="PANTHER" id="PTHR24171">
    <property type="entry name" value="ANKYRIN REPEAT DOMAIN-CONTAINING PROTEIN 39-RELATED"/>
    <property type="match status" value="1"/>
</dbReference>
<keyword evidence="4" id="KW-0812">Transmembrane</keyword>
<dbReference type="PROSITE" id="PS50297">
    <property type="entry name" value="ANK_REP_REGION"/>
    <property type="match status" value="2"/>
</dbReference>
<comment type="caution">
    <text evidence="5">The sequence shown here is derived from an EMBL/GenBank/DDBJ whole genome shotgun (WGS) entry which is preliminary data.</text>
</comment>
<evidence type="ECO:0000256" key="2">
    <source>
        <dbReference type="ARBA" id="ARBA00023043"/>
    </source>
</evidence>
<organism evidence="5 6">
    <name type="scientific">Gigaspora rosea</name>
    <dbReference type="NCBI Taxonomy" id="44941"/>
    <lineage>
        <taxon>Eukaryota</taxon>
        <taxon>Fungi</taxon>
        <taxon>Fungi incertae sedis</taxon>
        <taxon>Mucoromycota</taxon>
        <taxon>Glomeromycotina</taxon>
        <taxon>Glomeromycetes</taxon>
        <taxon>Diversisporales</taxon>
        <taxon>Gigasporaceae</taxon>
        <taxon>Gigaspora</taxon>
    </lineage>
</organism>
<feature type="repeat" description="ANK" evidence="3">
    <location>
        <begin position="5"/>
        <end position="37"/>
    </location>
</feature>
<dbReference type="OrthoDB" id="341259at2759"/>
<keyword evidence="1" id="KW-0677">Repeat</keyword>
<dbReference type="Gene3D" id="1.25.40.20">
    <property type="entry name" value="Ankyrin repeat-containing domain"/>
    <property type="match status" value="1"/>
</dbReference>
<reference evidence="5 6" key="1">
    <citation type="submission" date="2018-06" db="EMBL/GenBank/DDBJ databases">
        <title>Comparative genomics reveals the genomic features of Rhizophagus irregularis, R. cerebriforme, R. diaphanum and Gigaspora rosea, and their symbiotic lifestyle signature.</title>
        <authorList>
            <person name="Morin E."/>
            <person name="San Clemente H."/>
            <person name="Chen E.C.H."/>
            <person name="De La Providencia I."/>
            <person name="Hainaut M."/>
            <person name="Kuo A."/>
            <person name="Kohler A."/>
            <person name="Murat C."/>
            <person name="Tang N."/>
            <person name="Roy S."/>
            <person name="Loubradou J."/>
            <person name="Henrissat B."/>
            <person name="Grigoriev I.V."/>
            <person name="Corradi N."/>
            <person name="Roux C."/>
            <person name="Martin F.M."/>
        </authorList>
    </citation>
    <scope>NUCLEOTIDE SEQUENCE [LARGE SCALE GENOMIC DNA]</scope>
    <source>
        <strain evidence="5 6">DAOM 194757</strain>
    </source>
</reference>
<dbReference type="STRING" id="44941.A0A397VDP6"/>
<dbReference type="Pfam" id="PF12796">
    <property type="entry name" value="Ank_2"/>
    <property type="match status" value="1"/>
</dbReference>
<evidence type="ECO:0000256" key="3">
    <source>
        <dbReference type="PROSITE-ProRule" id="PRU00023"/>
    </source>
</evidence>
<dbReference type="PROSITE" id="PS50088">
    <property type="entry name" value="ANK_REPEAT"/>
    <property type="match status" value="2"/>
</dbReference>
<dbReference type="InterPro" id="IPR036770">
    <property type="entry name" value="Ankyrin_rpt-contain_sf"/>
</dbReference>
<feature type="transmembrane region" description="Helical" evidence="4">
    <location>
        <begin position="115"/>
        <end position="136"/>
    </location>
</feature>
<evidence type="ECO:0000256" key="1">
    <source>
        <dbReference type="ARBA" id="ARBA00022737"/>
    </source>
</evidence>
<dbReference type="InterPro" id="IPR002110">
    <property type="entry name" value="Ankyrin_rpt"/>
</dbReference>
<keyword evidence="4" id="KW-0472">Membrane</keyword>